<dbReference type="RefSeq" id="WP_012569196.1">
    <property type="nucleotide sequence ID" value="NC_011420.2"/>
</dbReference>
<dbReference type="InterPro" id="IPR036263">
    <property type="entry name" value="Chorismate_II_sf"/>
</dbReference>
<dbReference type="Gene3D" id="1.20.59.10">
    <property type="entry name" value="Chorismate mutase"/>
    <property type="match status" value="1"/>
</dbReference>
<dbReference type="EC" id="5.4.99.5" evidence="1"/>
<accession>B6IYP9</accession>
<sequence length="285" mass="31271">MVPVSQTLNELRSEIDEIDAALHDLVMRRTALVEQIGAVKPPGRPALRPAREAEILRNLMDRHQGAFPPAALSRMWREMISALTRLQGPFAVAVYAPDDQRGFWDLARDHYGSATPMQAANSSLAVLRLVAEGSATVGVLPWPEDDDPDPWWRYLFTADAKSPRIIARLPFLARAGREEVEAMAIAALPLEETGDDRTLLGIELREDMSRGRLKDSLEAAGLPPLQLRTFHLPGGAGSVHLTEVEAFVGPDDPRLAALYQRLGEALVRLLPIGTYATPIGLARRG</sequence>
<dbReference type="STRING" id="414684.RC1_4084"/>
<feature type="domain" description="Chorismate mutase" evidence="2">
    <location>
        <begin position="2"/>
        <end position="91"/>
    </location>
</feature>
<dbReference type="InterPro" id="IPR036979">
    <property type="entry name" value="CM_dom_sf"/>
</dbReference>
<evidence type="ECO:0000256" key="1">
    <source>
        <dbReference type="ARBA" id="ARBA00012404"/>
    </source>
</evidence>
<dbReference type="SUPFAM" id="SSF48600">
    <property type="entry name" value="Chorismate mutase II"/>
    <property type="match status" value="1"/>
</dbReference>
<dbReference type="InterPro" id="IPR002701">
    <property type="entry name" value="CM_II_prokaryot"/>
</dbReference>
<dbReference type="HOGENOM" id="CLU_065776_0_0_5"/>
<evidence type="ECO:0000259" key="2">
    <source>
        <dbReference type="PROSITE" id="PS51168"/>
    </source>
</evidence>
<dbReference type="Pfam" id="PF01817">
    <property type="entry name" value="CM_2"/>
    <property type="match status" value="1"/>
</dbReference>
<evidence type="ECO:0000313" key="3">
    <source>
        <dbReference type="EMBL" id="ACJ01423.1"/>
    </source>
</evidence>
<dbReference type="EMBL" id="CP000613">
    <property type="protein sequence ID" value="ACJ01423.1"/>
    <property type="molecule type" value="Genomic_DNA"/>
</dbReference>
<name>B6IYP9_RHOCS</name>
<keyword evidence="3" id="KW-0413">Isomerase</keyword>
<evidence type="ECO:0000313" key="4">
    <source>
        <dbReference type="Proteomes" id="UP000001591"/>
    </source>
</evidence>
<dbReference type="Proteomes" id="UP000001591">
    <property type="component" value="Chromosome"/>
</dbReference>
<dbReference type="GO" id="GO:0046417">
    <property type="term" value="P:chorismate metabolic process"/>
    <property type="evidence" value="ECO:0007669"/>
    <property type="project" value="InterPro"/>
</dbReference>
<gene>
    <name evidence="3" type="ordered locus">RC1_4084</name>
</gene>
<dbReference type="OrthoDB" id="7268348at2"/>
<dbReference type="eggNOG" id="COG1605">
    <property type="taxonomic scope" value="Bacteria"/>
</dbReference>
<protein>
    <recommendedName>
        <fullName evidence="1">chorismate mutase</fullName>
        <ecNumber evidence="1">5.4.99.5</ecNumber>
    </recommendedName>
</protein>
<dbReference type="GO" id="GO:0004106">
    <property type="term" value="F:chorismate mutase activity"/>
    <property type="evidence" value="ECO:0007669"/>
    <property type="project" value="UniProtKB-EC"/>
</dbReference>
<dbReference type="PROSITE" id="PS51168">
    <property type="entry name" value="CHORISMATE_MUT_2"/>
    <property type="match status" value="1"/>
</dbReference>
<dbReference type="KEGG" id="rce:RC1_4084"/>
<reference evidence="3 4" key="1">
    <citation type="journal article" date="2010" name="BMC Genomics">
        <title>Metabolic flexibility revealed in the genome of the cyst-forming alpha-1 proteobacterium Rhodospirillum centenum.</title>
        <authorList>
            <person name="Lu Y.K."/>
            <person name="Marden J."/>
            <person name="Han M."/>
            <person name="Swingley W.D."/>
            <person name="Mastrian S.D."/>
            <person name="Chowdhury S.R."/>
            <person name="Hao J."/>
            <person name="Helmy T."/>
            <person name="Kim S."/>
            <person name="Kurdoglu A.A."/>
            <person name="Matthies H.J."/>
            <person name="Rollo D."/>
            <person name="Stothard P."/>
            <person name="Blankenship R.E."/>
            <person name="Bauer C.E."/>
            <person name="Touchman J.W."/>
        </authorList>
    </citation>
    <scope>NUCLEOTIDE SEQUENCE [LARGE SCALE GENOMIC DNA]</scope>
    <source>
        <strain evidence="4">ATCC 51521 / SW</strain>
    </source>
</reference>
<proteinExistence type="predicted"/>
<organism evidence="3 4">
    <name type="scientific">Rhodospirillum centenum (strain ATCC 51521 / SW)</name>
    <dbReference type="NCBI Taxonomy" id="414684"/>
    <lineage>
        <taxon>Bacteria</taxon>
        <taxon>Pseudomonadati</taxon>
        <taxon>Pseudomonadota</taxon>
        <taxon>Alphaproteobacteria</taxon>
        <taxon>Rhodospirillales</taxon>
        <taxon>Rhodospirillaceae</taxon>
        <taxon>Rhodospirillum</taxon>
    </lineage>
</organism>
<dbReference type="SMART" id="SM00830">
    <property type="entry name" value="CM_2"/>
    <property type="match status" value="1"/>
</dbReference>
<dbReference type="AlphaFoldDB" id="B6IYP9"/>
<keyword evidence="4" id="KW-1185">Reference proteome</keyword>